<feature type="region of interest" description="Disordered" evidence="1">
    <location>
        <begin position="1115"/>
        <end position="1138"/>
    </location>
</feature>
<dbReference type="Pfam" id="PF15485">
    <property type="entry name" value="DUF4643"/>
    <property type="match status" value="1"/>
</dbReference>
<feature type="compositionally biased region" description="Basic and acidic residues" evidence="1">
    <location>
        <begin position="1034"/>
        <end position="1048"/>
    </location>
</feature>
<feature type="region of interest" description="Disordered" evidence="1">
    <location>
        <begin position="1424"/>
        <end position="1451"/>
    </location>
</feature>
<organism evidence="2 3">
    <name type="scientific">Poecilia latipinna</name>
    <name type="common">sailfin molly</name>
    <dbReference type="NCBI Taxonomy" id="48699"/>
    <lineage>
        <taxon>Eukaryota</taxon>
        <taxon>Metazoa</taxon>
        <taxon>Chordata</taxon>
        <taxon>Craniata</taxon>
        <taxon>Vertebrata</taxon>
        <taxon>Euteleostomi</taxon>
        <taxon>Actinopterygii</taxon>
        <taxon>Neopterygii</taxon>
        <taxon>Teleostei</taxon>
        <taxon>Neoteleostei</taxon>
        <taxon>Acanthomorphata</taxon>
        <taxon>Ovalentaria</taxon>
        <taxon>Atherinomorphae</taxon>
        <taxon>Cyprinodontiformes</taxon>
        <taxon>Poeciliidae</taxon>
        <taxon>Poeciliinae</taxon>
        <taxon>Poecilia</taxon>
    </lineage>
</organism>
<accession>A0A3B3V5M3</accession>
<reference evidence="2" key="2">
    <citation type="submission" date="2025-09" db="UniProtKB">
        <authorList>
            <consortium name="Ensembl"/>
        </authorList>
    </citation>
    <scope>IDENTIFICATION</scope>
</reference>
<reference evidence="2" key="1">
    <citation type="submission" date="2025-08" db="UniProtKB">
        <authorList>
            <consortium name="Ensembl"/>
        </authorList>
    </citation>
    <scope>IDENTIFICATION</scope>
</reference>
<evidence type="ECO:0000313" key="3">
    <source>
        <dbReference type="Proteomes" id="UP000261500"/>
    </source>
</evidence>
<dbReference type="GeneTree" id="ENSGT00960000186692"/>
<feature type="compositionally biased region" description="Polar residues" evidence="1">
    <location>
        <begin position="1049"/>
        <end position="1059"/>
    </location>
</feature>
<feature type="region of interest" description="Disordered" evidence="1">
    <location>
        <begin position="200"/>
        <end position="225"/>
    </location>
</feature>
<feature type="compositionally biased region" description="Polar residues" evidence="1">
    <location>
        <begin position="480"/>
        <end position="497"/>
    </location>
</feature>
<dbReference type="PANTHER" id="PTHR38004">
    <property type="entry name" value="PROLINE-RICH PROTEIN 33"/>
    <property type="match status" value="1"/>
</dbReference>
<feature type="region of interest" description="Disordered" evidence="1">
    <location>
        <begin position="232"/>
        <end position="251"/>
    </location>
</feature>
<sequence>MEVCYTNGLETDLSQQYPPPLLPKPGKDNARLQKLKKKRAKKKGSLSQTPIPFRSCLSPVNEASTDLEHSDQCSPPRTPESLYVADSSVSVTQFINPNTDQVAESKASSLPTVPSFLSVPNNLSPTPLISVQGSQSPSPGFSTYRPPVVEARKSLTSLLETQMSLASSKPKSRSTYYGLTPVEYAAYGGIRTGLSHGSAVHPDVDENSDITHTDKTLEDSGVSKQEKHFDGLEDLTSVGHKEQSSHSEVSEEGIFTHCNDDITEESWTGTQDVGIESVKTSAVETVEPNFPFGLAQKTILQSTSDASTTKASYSEASIPIPKAGEVHTKDLVQFSVEAGQKTSIGPNIYSSPLVKDLNAESQPNCAAVSNVTNINEQLGKMEINPTKVNPSLLNNINVQPGATFIPNPADCETKAFPNPMAQVQSKFPESQVINSRAISGKESTELVSEIQLSSKTNEGIQDRNDAEIKCQIKASKSITLPNKTNMGNTLSSTPANTEHTHEKMPTEPLIPTRGLMLPHEPVTVSVCPGQYDICIVSSPKTSTRIMHPHSTETPVCTNHQALKNNFNSLPSNFLNANILPSKPTTEIKTHATLGATINSNHPHVPTKELEKLTMIPANVLVKTQNNMGWHFPSQAMQAETLRATSYTSTEIYTETTKNSLSTQVNPHFSLANTTAENFAPKETGNMSMPISECKLSNKLPANTSLSAQNGATQHLAAQSNVGFRSNVDNILTIENTISNKLHMEASLTLAESAVIVKPVLNAQQPSKIVVASSPTMRQIPPKSPQMKSDRSNNHFSSKSSMNEKSVIGPLEGKVTPNLQYVNRSVEVPMHQIIKTTVKENYAVIEPVMDPKCLASPSSKNKNSPTPAMTAQMSIASGQIETNIFDLSENTQLVKPNQMSLPVNTSQQFSKANQLPTISQTNAPNENPQSFPYAVINEHSTKIIQPLKEANKDFKVPYSPPITHKPWAAMRASPLLEPRVSYTPIQTYTPNLPQSYQSPVTLDSSTNPSPTTTNQPKHSPNTPFQNITPNSVLQQHEKSVKESILKPETKTSPPNDSSVNEIKLISPAENTKTNQFSNRVETLSSLISKTSMASDSVLNSAPILKAKPSIQLVESRPSSAVADTKPSLVKPAPSKPLANSIQASSHLNNEKPVENASLEQPAADTVMKPSIVKDAVIDSATPASLPQASVSVKAPSPNRGTSPSSQLKTGLKGKDILKAISTPKETPAVESFTKSTTSTASSATEKKSEVEGTSSSSTEQKPTQKLKGLKGKLSGWTRLKKHMVVEPEEPKFPDPVDNPLVTPIGSDGITDNMMDMPPADQDMNQEVMQNKEGPKALKMWDALLFQMFSTKEKIMHQINSNKKDSDTKKASKDDQAALPSFVNRLPVLLYSPRFNARKLKEAAEKPLNKIAAAFEIGLIKRKSQEEERKDFNRTAKGFGPTKNTDVTDEANG</sequence>
<feature type="region of interest" description="Disordered" evidence="1">
    <location>
        <begin position="1183"/>
        <end position="1269"/>
    </location>
</feature>
<feature type="region of interest" description="Disordered" evidence="1">
    <location>
        <begin position="775"/>
        <end position="808"/>
    </location>
</feature>
<feature type="compositionally biased region" description="Basic and acidic residues" evidence="1">
    <location>
        <begin position="209"/>
        <end position="218"/>
    </location>
</feature>
<dbReference type="Proteomes" id="UP000261500">
    <property type="component" value="Unplaced"/>
</dbReference>
<feature type="compositionally biased region" description="Polar residues" evidence="1">
    <location>
        <begin position="1197"/>
        <end position="1207"/>
    </location>
</feature>
<keyword evidence="3" id="KW-1185">Reference proteome</keyword>
<feature type="compositionally biased region" description="Low complexity" evidence="1">
    <location>
        <begin position="1003"/>
        <end position="1013"/>
    </location>
</feature>
<proteinExistence type="predicted"/>
<dbReference type="Ensembl" id="ENSPLAT00000013745.1">
    <property type="protein sequence ID" value="ENSPLAP00000020353.1"/>
    <property type="gene ID" value="ENSPLAG00000003207.1"/>
</dbReference>
<evidence type="ECO:0000256" key="1">
    <source>
        <dbReference type="SAM" id="MobiDB-lite"/>
    </source>
</evidence>
<evidence type="ECO:0000313" key="2">
    <source>
        <dbReference type="Ensembl" id="ENSPLAP00000020353.1"/>
    </source>
</evidence>
<feature type="region of interest" description="Disordered" evidence="1">
    <location>
        <begin position="1"/>
        <end position="79"/>
    </location>
</feature>
<feature type="compositionally biased region" description="Polar residues" evidence="1">
    <location>
        <begin position="1014"/>
        <end position="1033"/>
    </location>
</feature>
<feature type="compositionally biased region" description="Low complexity" evidence="1">
    <location>
        <begin position="1232"/>
        <end position="1242"/>
    </location>
</feature>
<feature type="compositionally biased region" description="Basic residues" evidence="1">
    <location>
        <begin position="33"/>
        <end position="44"/>
    </location>
</feature>
<name>A0A3B3V5M3_9TELE</name>
<feature type="compositionally biased region" description="Polar residues" evidence="1">
    <location>
        <begin position="793"/>
        <end position="803"/>
    </location>
</feature>
<feature type="compositionally biased region" description="Basic and acidic residues" evidence="1">
    <location>
        <begin position="239"/>
        <end position="249"/>
    </location>
</feature>
<dbReference type="PANTHER" id="PTHR38004:SF1">
    <property type="entry name" value="PROLINE-RICH PROTEIN 33"/>
    <property type="match status" value="1"/>
</dbReference>
<dbReference type="InterPro" id="IPR028004">
    <property type="entry name" value="DUF4643"/>
</dbReference>
<feature type="region of interest" description="Disordered" evidence="1">
    <location>
        <begin position="986"/>
        <end position="1059"/>
    </location>
</feature>
<feature type="compositionally biased region" description="Polar residues" evidence="1">
    <location>
        <begin position="986"/>
        <end position="1002"/>
    </location>
</feature>
<protein>
    <submittedName>
        <fullName evidence="2">Uncharacterized protein</fullName>
    </submittedName>
</protein>
<feature type="region of interest" description="Disordered" evidence="1">
    <location>
        <begin position="480"/>
        <end position="506"/>
    </location>
</feature>